<keyword evidence="2" id="KW-1185">Reference proteome</keyword>
<dbReference type="EMBL" id="JARK01001384">
    <property type="protein sequence ID" value="EYC12280.1"/>
    <property type="molecule type" value="Genomic_DNA"/>
</dbReference>
<comment type="caution">
    <text evidence="1">The sequence shown here is derived from an EMBL/GenBank/DDBJ whole genome shotgun (WGS) entry which is preliminary data.</text>
</comment>
<dbReference type="Proteomes" id="UP000024635">
    <property type="component" value="Unassembled WGS sequence"/>
</dbReference>
<name>A0A016UAT1_9BILA</name>
<gene>
    <name evidence="1" type="primary">Acey_s0048.g1708</name>
    <name evidence="1" type="ORF">Y032_0048g1708</name>
</gene>
<evidence type="ECO:0000313" key="2">
    <source>
        <dbReference type="Proteomes" id="UP000024635"/>
    </source>
</evidence>
<proteinExistence type="predicted"/>
<dbReference type="AlphaFoldDB" id="A0A016UAT1"/>
<organism evidence="1 2">
    <name type="scientific">Ancylostoma ceylanicum</name>
    <dbReference type="NCBI Taxonomy" id="53326"/>
    <lineage>
        <taxon>Eukaryota</taxon>
        <taxon>Metazoa</taxon>
        <taxon>Ecdysozoa</taxon>
        <taxon>Nematoda</taxon>
        <taxon>Chromadorea</taxon>
        <taxon>Rhabditida</taxon>
        <taxon>Rhabditina</taxon>
        <taxon>Rhabditomorpha</taxon>
        <taxon>Strongyloidea</taxon>
        <taxon>Ancylostomatidae</taxon>
        <taxon>Ancylostomatinae</taxon>
        <taxon>Ancylostoma</taxon>
    </lineage>
</organism>
<reference evidence="2" key="1">
    <citation type="journal article" date="2015" name="Nat. Genet.">
        <title>The genome and transcriptome of the zoonotic hookworm Ancylostoma ceylanicum identify infection-specific gene families.</title>
        <authorList>
            <person name="Schwarz E.M."/>
            <person name="Hu Y."/>
            <person name="Antoshechkin I."/>
            <person name="Miller M.M."/>
            <person name="Sternberg P.W."/>
            <person name="Aroian R.V."/>
        </authorList>
    </citation>
    <scope>NUCLEOTIDE SEQUENCE</scope>
    <source>
        <strain evidence="2">HY135</strain>
    </source>
</reference>
<sequence length="74" mass="8411">MKMMRTKSHECSYLITRFALDGVLASEQLHVLSSCSCCYILKHFHRVARSTLRGLLGERDAVWPVSFRGLPGNE</sequence>
<accession>A0A016UAT1</accession>
<evidence type="ECO:0000313" key="1">
    <source>
        <dbReference type="EMBL" id="EYC12280.1"/>
    </source>
</evidence>
<protein>
    <submittedName>
        <fullName evidence="1">Uncharacterized protein</fullName>
    </submittedName>
</protein>